<keyword evidence="4" id="KW-1185">Reference proteome</keyword>
<dbReference type="AlphaFoldDB" id="A0A3D8J7E8"/>
<accession>A0A3D8J7E8</accession>
<feature type="chain" id="PRO_5017808969" evidence="1">
    <location>
        <begin position="33"/>
        <end position="163"/>
    </location>
</feature>
<feature type="domain" description="DUF306" evidence="2">
    <location>
        <begin position="58"/>
        <end position="157"/>
    </location>
</feature>
<dbReference type="Pfam" id="PF03724">
    <property type="entry name" value="META"/>
    <property type="match status" value="1"/>
</dbReference>
<dbReference type="PANTHER" id="PTHR35535:SF1">
    <property type="entry name" value="HEAT SHOCK PROTEIN HSLJ"/>
    <property type="match status" value="1"/>
</dbReference>
<dbReference type="InterPro" id="IPR005184">
    <property type="entry name" value="DUF306_Meta_HslJ"/>
</dbReference>
<proteinExistence type="predicted"/>
<keyword evidence="1" id="KW-0732">Signal</keyword>
<dbReference type="RefSeq" id="WP_104762962.1">
    <property type="nucleotide sequence ID" value="NZ_FZPM01000012.1"/>
</dbReference>
<evidence type="ECO:0000256" key="1">
    <source>
        <dbReference type="SAM" id="SignalP"/>
    </source>
</evidence>
<name>A0A3D8J7E8_9HELI</name>
<gene>
    <name evidence="3" type="ORF">CQA66_01390</name>
</gene>
<dbReference type="InterPro" id="IPR053147">
    <property type="entry name" value="Hsp_HslJ-like"/>
</dbReference>
<dbReference type="EMBL" id="NXLW01000002">
    <property type="protein sequence ID" value="RDU73348.1"/>
    <property type="molecule type" value="Genomic_DNA"/>
</dbReference>
<organism evidence="3 4">
    <name type="scientific">Helicobacter aurati</name>
    <dbReference type="NCBI Taxonomy" id="137778"/>
    <lineage>
        <taxon>Bacteria</taxon>
        <taxon>Pseudomonadati</taxon>
        <taxon>Campylobacterota</taxon>
        <taxon>Epsilonproteobacteria</taxon>
        <taxon>Campylobacterales</taxon>
        <taxon>Helicobacteraceae</taxon>
        <taxon>Helicobacter</taxon>
    </lineage>
</organism>
<evidence type="ECO:0000313" key="3">
    <source>
        <dbReference type="EMBL" id="RDU73348.1"/>
    </source>
</evidence>
<dbReference type="Gene3D" id="2.40.128.270">
    <property type="match status" value="1"/>
</dbReference>
<sequence length="163" mass="18399">MNHTKRHNDSKKNGHIGLNICSLLLCASSLFAANVQAHTNQYSYEKNERVSVSNILGDWHIKLIERKGILFYVPRESENTQIQINNNQITGTAGCNHFMAGYIPRSNTQIDISHGAATKKMCSPKVMQFEDIFLQIFTGLFTVEPSFDGVVLVHDDTKVYLVR</sequence>
<feature type="signal peptide" evidence="1">
    <location>
        <begin position="1"/>
        <end position="32"/>
    </location>
</feature>
<comment type="caution">
    <text evidence="3">The sequence shown here is derived from an EMBL/GenBank/DDBJ whole genome shotgun (WGS) entry which is preliminary data.</text>
</comment>
<dbReference type="OrthoDB" id="5326815at2"/>
<reference evidence="3 4" key="1">
    <citation type="submission" date="2018-04" db="EMBL/GenBank/DDBJ databases">
        <title>Novel Campyloabacter and Helicobacter Species and Strains.</title>
        <authorList>
            <person name="Mannion A.J."/>
            <person name="Shen Z."/>
            <person name="Fox J.G."/>
        </authorList>
    </citation>
    <scope>NUCLEOTIDE SEQUENCE [LARGE SCALE GENOMIC DNA]</scope>
    <source>
        <strain evidence="3 4">MIT 97-5075</strain>
    </source>
</reference>
<evidence type="ECO:0000313" key="4">
    <source>
        <dbReference type="Proteomes" id="UP000256424"/>
    </source>
</evidence>
<dbReference type="InterPro" id="IPR038670">
    <property type="entry name" value="HslJ-like_sf"/>
</dbReference>
<dbReference type="Proteomes" id="UP000256424">
    <property type="component" value="Unassembled WGS sequence"/>
</dbReference>
<protein>
    <submittedName>
        <fullName evidence="3">META domain-containing protein</fullName>
    </submittedName>
</protein>
<evidence type="ECO:0000259" key="2">
    <source>
        <dbReference type="Pfam" id="PF03724"/>
    </source>
</evidence>
<dbReference type="PANTHER" id="PTHR35535">
    <property type="entry name" value="HEAT SHOCK PROTEIN HSLJ"/>
    <property type="match status" value="1"/>
</dbReference>